<evidence type="ECO:0000313" key="2">
    <source>
        <dbReference type="Proteomes" id="UP000775872"/>
    </source>
</evidence>
<sequence length="112" mass="13040">MCTFRLQIEQCGCNDVECKQLNPEIQDDNFENVESGGHTLRVIEYYRISGMCMGWFINEDPNRMMVARYGMNPNNGNSKQDCKNKVLKFDNARYYSTEICEACKQTCKQPED</sequence>
<protein>
    <submittedName>
        <fullName evidence="1">Uncharacterized protein</fullName>
    </submittedName>
</protein>
<keyword evidence="2" id="KW-1185">Reference proteome</keyword>
<accession>A0A9N9ZFX9</accession>
<dbReference type="AlphaFoldDB" id="A0A9N9ZFX9"/>
<evidence type="ECO:0000313" key="1">
    <source>
        <dbReference type="EMBL" id="CAH0054858.1"/>
    </source>
</evidence>
<dbReference type="Proteomes" id="UP000775872">
    <property type="component" value="Unassembled WGS sequence"/>
</dbReference>
<dbReference type="OrthoDB" id="4874419at2759"/>
<name>A0A9N9ZFX9_9HYPO</name>
<comment type="caution">
    <text evidence="1">The sequence shown here is derived from an EMBL/GenBank/DDBJ whole genome shotgun (WGS) entry which is preliminary data.</text>
</comment>
<dbReference type="EMBL" id="CABFOC020000052">
    <property type="protein sequence ID" value="CAH0054858.1"/>
    <property type="molecule type" value="Genomic_DNA"/>
</dbReference>
<reference evidence="1 2" key="2">
    <citation type="submission" date="2021-10" db="EMBL/GenBank/DDBJ databases">
        <authorList>
            <person name="Piombo E."/>
        </authorList>
    </citation>
    <scope>NUCLEOTIDE SEQUENCE [LARGE SCALE GENOMIC DNA]</scope>
</reference>
<reference evidence="2" key="1">
    <citation type="submission" date="2019-06" db="EMBL/GenBank/DDBJ databases">
        <authorList>
            <person name="Broberg M."/>
        </authorList>
    </citation>
    <scope>NUCLEOTIDE SEQUENCE [LARGE SCALE GENOMIC DNA]</scope>
</reference>
<organism evidence="1 2">
    <name type="scientific">Clonostachys solani</name>
    <dbReference type="NCBI Taxonomy" id="160281"/>
    <lineage>
        <taxon>Eukaryota</taxon>
        <taxon>Fungi</taxon>
        <taxon>Dikarya</taxon>
        <taxon>Ascomycota</taxon>
        <taxon>Pezizomycotina</taxon>
        <taxon>Sordariomycetes</taxon>
        <taxon>Hypocreomycetidae</taxon>
        <taxon>Hypocreales</taxon>
        <taxon>Bionectriaceae</taxon>
        <taxon>Clonostachys</taxon>
    </lineage>
</organism>
<proteinExistence type="predicted"/>
<gene>
    <name evidence="1" type="ORF">CSOL1703_00016418</name>
</gene>